<dbReference type="Gramene" id="PNT74960">
    <property type="protein sequence ID" value="PNT74960"/>
    <property type="gene ID" value="BRADI_1g25142v3"/>
</dbReference>
<name>A0A2K2DKZ6_BRADI</name>
<feature type="compositionally biased region" description="Low complexity" evidence="1">
    <location>
        <begin position="15"/>
        <end position="32"/>
    </location>
</feature>
<evidence type="ECO:0008006" key="5">
    <source>
        <dbReference type="Google" id="ProtNLM"/>
    </source>
</evidence>
<accession>A0A2K2DKZ6</accession>
<feature type="compositionally biased region" description="Low complexity" evidence="1">
    <location>
        <begin position="566"/>
        <end position="586"/>
    </location>
</feature>
<reference evidence="2" key="2">
    <citation type="submission" date="2017-06" db="EMBL/GenBank/DDBJ databases">
        <title>WGS assembly of Brachypodium distachyon.</title>
        <authorList>
            <consortium name="The International Brachypodium Initiative"/>
            <person name="Lucas S."/>
            <person name="Harmon-Smith M."/>
            <person name="Lail K."/>
            <person name="Tice H."/>
            <person name="Grimwood J."/>
            <person name="Bruce D."/>
            <person name="Barry K."/>
            <person name="Shu S."/>
            <person name="Lindquist E."/>
            <person name="Wang M."/>
            <person name="Pitluck S."/>
            <person name="Vogel J.P."/>
            <person name="Garvin D.F."/>
            <person name="Mockler T.C."/>
            <person name="Schmutz J."/>
            <person name="Rokhsar D."/>
            <person name="Bevan M.W."/>
        </authorList>
    </citation>
    <scope>NUCLEOTIDE SEQUENCE</scope>
    <source>
        <strain evidence="2">Bd21</strain>
    </source>
</reference>
<dbReference type="PANTHER" id="PTHR33087">
    <property type="entry name" value="OS07G0539200 PROTEIN"/>
    <property type="match status" value="1"/>
</dbReference>
<feature type="region of interest" description="Disordered" evidence="1">
    <location>
        <begin position="553"/>
        <end position="599"/>
    </location>
</feature>
<gene>
    <name evidence="2" type="ORF">BRADI_1g25142v3</name>
</gene>
<keyword evidence="4" id="KW-1185">Reference proteome</keyword>
<feature type="region of interest" description="Disordered" evidence="1">
    <location>
        <begin position="660"/>
        <end position="686"/>
    </location>
</feature>
<sequence>MVSLRSLSPTPCPNPVATSPSPAVTPAPATTHRAPAYSVVPSTISPIFAMQRWLGGSESPLSSEEGSPISFATAARTLLSKGKVSVTPTASSSSFGSSAFRGLLPLPSGGFMADARRAPQVVAPPPAVQVTPASPVLTAFPALEPGWEPARRPRRRRRQAAPTCDAGVLPSRPVAAVTGSRQVDAPGRRHASPPALRSSPSTALAAIVPFVSVCFPRPPSAPVDAPPRAFRYVPRTAAIEAAESRLGNTLTAIVVGSRTPVSHLQVLELLEQHFELSSPDVEVAEFAPEDFLLQFESSAVRDHLLHAGPLRAPSFSLNLRRWTRQAHGRLVPCLFSVTLDVYGLPPHGTDVASVTILLAPGCCIERVSPETADRSCPSCYRVVAHTHAPYAIELELVMTIPKPVVASDTVSEAAVSNLPMIEYDLGRFHFGFKSIPHPSSASADPLDRSSVVDASVMDSLIPSLVGRLLDAGISPNPIYRQLSAQAKWVVSSGLPSLGLPTSGPACSLSPGASHDAGLAPACLEPGPAAWWASEPVDSPLPVAGPVLGVPSGLRTSLSPPPPAEPSLPDACTSVATSSPPTSVRPPAVEPAPPPPAQDCPAAPCEAALAPPMAIPASPRPVVVYQRRRRGVTAPPASRAAFLGAASTPISDLLPRPAVSARRRQAPALPRRSSRVTARGGGRPGDSVKSCVRVLMRKLGSGDPAPDAVPDLAAYEAAFDQPLSPAQVSALGQLFGLSPPADLDGSWELL</sequence>
<dbReference type="EMBL" id="CM000880">
    <property type="protein sequence ID" value="PNT74960.1"/>
    <property type="molecule type" value="Genomic_DNA"/>
</dbReference>
<organism evidence="2">
    <name type="scientific">Brachypodium distachyon</name>
    <name type="common">Purple false brome</name>
    <name type="synonym">Trachynia distachya</name>
    <dbReference type="NCBI Taxonomy" id="15368"/>
    <lineage>
        <taxon>Eukaryota</taxon>
        <taxon>Viridiplantae</taxon>
        <taxon>Streptophyta</taxon>
        <taxon>Embryophyta</taxon>
        <taxon>Tracheophyta</taxon>
        <taxon>Spermatophyta</taxon>
        <taxon>Magnoliopsida</taxon>
        <taxon>Liliopsida</taxon>
        <taxon>Poales</taxon>
        <taxon>Poaceae</taxon>
        <taxon>BOP clade</taxon>
        <taxon>Pooideae</taxon>
        <taxon>Stipodae</taxon>
        <taxon>Brachypodieae</taxon>
        <taxon>Brachypodium</taxon>
    </lineage>
</organism>
<feature type="region of interest" description="Disordered" evidence="1">
    <location>
        <begin position="1"/>
        <end position="32"/>
    </location>
</feature>
<feature type="compositionally biased region" description="Pro residues" evidence="1">
    <location>
        <begin position="587"/>
        <end position="597"/>
    </location>
</feature>
<evidence type="ECO:0000313" key="3">
    <source>
        <dbReference type="EnsemblPlants" id="PNT74960"/>
    </source>
</evidence>
<reference evidence="2 3" key="1">
    <citation type="journal article" date="2010" name="Nature">
        <title>Genome sequencing and analysis of the model grass Brachypodium distachyon.</title>
        <authorList>
            <consortium name="International Brachypodium Initiative"/>
        </authorList>
    </citation>
    <scope>NUCLEOTIDE SEQUENCE [LARGE SCALE GENOMIC DNA]</scope>
    <source>
        <strain evidence="2 3">Bd21</strain>
    </source>
</reference>
<dbReference type="AlphaFoldDB" id="A0A2K2DKZ6"/>
<dbReference type="EnsemblPlants" id="PNT74960">
    <property type="protein sequence ID" value="PNT74960"/>
    <property type="gene ID" value="BRADI_1g25142v3"/>
</dbReference>
<proteinExistence type="predicted"/>
<dbReference type="Proteomes" id="UP000008810">
    <property type="component" value="Chromosome 1"/>
</dbReference>
<dbReference type="PANTHER" id="PTHR33087:SF42">
    <property type="entry name" value="DUF4283 DOMAIN-CONTAINING PROTEIN"/>
    <property type="match status" value="1"/>
</dbReference>
<dbReference type="STRING" id="15368.A0A2K2DKZ6"/>
<feature type="region of interest" description="Disordered" evidence="1">
    <location>
        <begin position="147"/>
        <end position="198"/>
    </location>
</feature>
<dbReference type="InParanoid" id="A0A2K2DKZ6"/>
<evidence type="ECO:0000256" key="1">
    <source>
        <dbReference type="SAM" id="MobiDB-lite"/>
    </source>
</evidence>
<dbReference type="InterPro" id="IPR053253">
    <property type="entry name" value="Sex_diff_modulator"/>
</dbReference>
<evidence type="ECO:0000313" key="4">
    <source>
        <dbReference type="Proteomes" id="UP000008810"/>
    </source>
</evidence>
<dbReference type="OrthoDB" id="690292at2759"/>
<reference evidence="3" key="3">
    <citation type="submission" date="2018-08" db="UniProtKB">
        <authorList>
            <consortium name="EnsemblPlants"/>
        </authorList>
    </citation>
    <scope>IDENTIFICATION</scope>
    <source>
        <strain evidence="3">cv. Bd21</strain>
    </source>
</reference>
<protein>
    <recommendedName>
        <fullName evidence="5">DUF4283 domain-containing protein</fullName>
    </recommendedName>
</protein>
<evidence type="ECO:0000313" key="2">
    <source>
        <dbReference type="EMBL" id="PNT74960.1"/>
    </source>
</evidence>